<evidence type="ECO:0000313" key="1">
    <source>
        <dbReference type="EMBL" id="SFV77403.1"/>
    </source>
</evidence>
<accession>A0A1W1D9V8</accession>
<sequence>MLQRTSKQIDPEYQTYTDALIHLFCSARLSHTITKANPHIISGCPYAIAVYQITDQPNSVFLSYRKSELKEYQPIINLLSNIVEEVQSALD</sequence>
<name>A0A1W1D9V8_9ZZZZ</name>
<gene>
    <name evidence="1" type="ORF">MNB_SUP05-4-67</name>
</gene>
<dbReference type="SUPFAM" id="SSF103247">
    <property type="entry name" value="TT1751-like"/>
    <property type="match status" value="1"/>
</dbReference>
<organism evidence="1">
    <name type="scientific">hydrothermal vent metagenome</name>
    <dbReference type="NCBI Taxonomy" id="652676"/>
    <lineage>
        <taxon>unclassified sequences</taxon>
        <taxon>metagenomes</taxon>
        <taxon>ecological metagenomes</taxon>
    </lineage>
</organism>
<dbReference type="AlphaFoldDB" id="A0A1W1D9V8"/>
<dbReference type="EMBL" id="FPHR01000024">
    <property type="protein sequence ID" value="SFV77403.1"/>
    <property type="molecule type" value="Genomic_DNA"/>
</dbReference>
<dbReference type="InterPro" id="IPR035923">
    <property type="entry name" value="TT1751-like_sf"/>
</dbReference>
<evidence type="ECO:0008006" key="2">
    <source>
        <dbReference type="Google" id="ProtNLM"/>
    </source>
</evidence>
<protein>
    <recommendedName>
        <fullName evidence="2">DUF302 domain-containing protein</fullName>
    </recommendedName>
</protein>
<reference evidence="1" key="1">
    <citation type="submission" date="2016-10" db="EMBL/GenBank/DDBJ databases">
        <authorList>
            <person name="de Groot N.N."/>
        </authorList>
    </citation>
    <scope>NUCLEOTIDE SEQUENCE</scope>
</reference>
<proteinExistence type="predicted"/>